<evidence type="ECO:0000256" key="6">
    <source>
        <dbReference type="ARBA" id="ARBA00022622"/>
    </source>
</evidence>
<evidence type="ECO:0000256" key="10">
    <source>
        <dbReference type="ARBA" id="ARBA00023136"/>
    </source>
</evidence>
<evidence type="ECO:0000256" key="16">
    <source>
        <dbReference type="SAM" id="Phobius"/>
    </source>
</evidence>
<comment type="caution">
    <text evidence="14">Lacks conserved residue(s) required for the propagation of feature annotation.</text>
</comment>
<evidence type="ECO:0000256" key="2">
    <source>
        <dbReference type="ARBA" id="ARBA00004589"/>
    </source>
</evidence>
<feature type="disulfide bond" evidence="14">
    <location>
        <begin position="136"/>
        <end position="169"/>
    </location>
</feature>
<keyword evidence="12" id="KW-0449">Lipoprotein</keyword>
<keyword evidence="6" id="KW-0325">Glycoprotein</keyword>
<comment type="similarity">
    <text evidence="4">Belongs to the RBT5 family.</text>
</comment>
<keyword evidence="7 16" id="KW-0812">Transmembrane</keyword>
<evidence type="ECO:0000256" key="5">
    <source>
        <dbReference type="ARBA" id="ARBA00022525"/>
    </source>
</evidence>
<sequence>MSVGFFLSCPRIPFWETRRRLAISSPGSVPCRSCHREVAAIPCGVWASLIVPGAWNLGPMCSGPGCDAPEHVHIMRSLKYTCAILGLCLPALCQAATTGLVSFEAGVAALPTCARTCVETAIAQSTCPPTNADCLCTNDKFNNAATECIQSSCTIKESLAAKNITSRTCGVTPTSDGSLIPLYSIFIGLAVIAVILRLVARVLTQAYFWWDDFSNLFGFIGSAAYTGVTIYSIQHGHSTDIWFVSFGNITLVLQIFFVQMILYTMTHFFVRASIIFFYMRIFPPQSDSKLGRILQLTMVFNVVYNLSFLLAVVFQCSPVSHFWTQWEGEDSGHCGNSTILVWVAAITGVAFDLWLLALPFPPLFALNLSMRKKVMGGIMFFVGAAIMIISLVRLKTIGPFSHSTNPTQAIAQLCLWSGLELDVGVICPCLPSFRLLLRQLMPAVMGTSNQHEMDRVSNPSGNTSSARRKSRVGGLELGSGNILVENTIAIKYGSNESADGRSCASVTGLVERGASTEADENRWGNGGGRGY</sequence>
<comment type="similarity">
    <text evidence="13">Belongs to the SAT4 family.</text>
</comment>
<evidence type="ECO:0000256" key="4">
    <source>
        <dbReference type="ARBA" id="ARBA00010031"/>
    </source>
</evidence>
<evidence type="ECO:0000256" key="13">
    <source>
        <dbReference type="ARBA" id="ARBA00038359"/>
    </source>
</evidence>
<evidence type="ECO:0000256" key="1">
    <source>
        <dbReference type="ARBA" id="ARBA00004141"/>
    </source>
</evidence>
<keyword evidence="11 14" id="KW-1015">Disulfide bond</keyword>
<evidence type="ECO:0000313" key="19">
    <source>
        <dbReference type="Proteomes" id="UP001304895"/>
    </source>
</evidence>
<reference evidence="18" key="1">
    <citation type="journal article" date="2023" name="Mol. Phylogenet. Evol.">
        <title>Genome-scale phylogeny and comparative genomics of the fungal order Sordariales.</title>
        <authorList>
            <person name="Hensen N."/>
            <person name="Bonometti L."/>
            <person name="Westerberg I."/>
            <person name="Brannstrom I.O."/>
            <person name="Guillou S."/>
            <person name="Cros-Aarteil S."/>
            <person name="Calhoun S."/>
            <person name="Haridas S."/>
            <person name="Kuo A."/>
            <person name="Mondo S."/>
            <person name="Pangilinan J."/>
            <person name="Riley R."/>
            <person name="LaButti K."/>
            <person name="Andreopoulos B."/>
            <person name="Lipzen A."/>
            <person name="Chen C."/>
            <person name="Yan M."/>
            <person name="Daum C."/>
            <person name="Ng V."/>
            <person name="Clum A."/>
            <person name="Steindorff A."/>
            <person name="Ohm R.A."/>
            <person name="Martin F."/>
            <person name="Silar P."/>
            <person name="Natvig D.O."/>
            <person name="Lalanne C."/>
            <person name="Gautier V."/>
            <person name="Ament-Velasquez S.L."/>
            <person name="Kruys A."/>
            <person name="Hutchinson M.I."/>
            <person name="Powell A.J."/>
            <person name="Barry K."/>
            <person name="Miller A.N."/>
            <person name="Grigoriev I.V."/>
            <person name="Debuchy R."/>
            <person name="Gladieux P."/>
            <person name="Hiltunen Thoren M."/>
            <person name="Johannesson H."/>
        </authorList>
    </citation>
    <scope>NUCLEOTIDE SEQUENCE</scope>
    <source>
        <strain evidence="18">CBS 123565</strain>
    </source>
</reference>
<dbReference type="SMART" id="SM00747">
    <property type="entry name" value="CFEM"/>
    <property type="match status" value="1"/>
</dbReference>
<dbReference type="PANTHER" id="PTHR33048:SF143">
    <property type="entry name" value="EXTRACELLULAR MEMBRANE PROTEIN CFEM DOMAIN-CONTAINING PROTEIN-RELATED"/>
    <property type="match status" value="1"/>
</dbReference>
<evidence type="ECO:0000256" key="3">
    <source>
        <dbReference type="ARBA" id="ARBA00004613"/>
    </source>
</evidence>
<dbReference type="InterPro" id="IPR008427">
    <property type="entry name" value="Extracellular_membr_CFEM_dom"/>
</dbReference>
<accession>A0AAN6ZFH3</accession>
<comment type="caution">
    <text evidence="18">The sequence shown here is derived from an EMBL/GenBank/DDBJ whole genome shotgun (WGS) entry which is preliminary data.</text>
</comment>
<keyword evidence="5" id="KW-0964">Secreted</keyword>
<dbReference type="Proteomes" id="UP001304895">
    <property type="component" value="Unassembled WGS sequence"/>
</dbReference>
<dbReference type="PANTHER" id="PTHR33048">
    <property type="entry name" value="PTH11-LIKE INTEGRAL MEMBRANE PROTEIN (AFU_ORTHOLOGUE AFUA_5G11245)"/>
    <property type="match status" value="1"/>
</dbReference>
<feature type="disulfide bond" evidence="14">
    <location>
        <begin position="117"/>
        <end position="148"/>
    </location>
</feature>
<feature type="transmembrane region" description="Helical" evidence="16">
    <location>
        <begin position="374"/>
        <end position="394"/>
    </location>
</feature>
<evidence type="ECO:0000256" key="14">
    <source>
        <dbReference type="PROSITE-ProRule" id="PRU01356"/>
    </source>
</evidence>
<evidence type="ECO:0000256" key="8">
    <source>
        <dbReference type="ARBA" id="ARBA00022729"/>
    </source>
</evidence>
<feature type="transmembrane region" description="Helical" evidence="16">
    <location>
        <begin position="339"/>
        <end position="362"/>
    </location>
</feature>
<evidence type="ECO:0000256" key="9">
    <source>
        <dbReference type="ARBA" id="ARBA00022989"/>
    </source>
</evidence>
<dbReference type="InterPro" id="IPR049326">
    <property type="entry name" value="Rhodopsin_dom_fungi"/>
</dbReference>
<evidence type="ECO:0000313" key="18">
    <source>
        <dbReference type="EMBL" id="KAK4135983.1"/>
    </source>
</evidence>
<protein>
    <recommendedName>
        <fullName evidence="17">CFEM domain-containing protein</fullName>
    </recommendedName>
</protein>
<keyword evidence="8" id="KW-0732">Signal</keyword>
<reference evidence="18" key="2">
    <citation type="submission" date="2023-05" db="EMBL/GenBank/DDBJ databases">
        <authorList>
            <consortium name="Lawrence Berkeley National Laboratory"/>
            <person name="Steindorff A."/>
            <person name="Hensen N."/>
            <person name="Bonometti L."/>
            <person name="Westerberg I."/>
            <person name="Brannstrom I.O."/>
            <person name="Guillou S."/>
            <person name="Cros-Aarteil S."/>
            <person name="Calhoun S."/>
            <person name="Haridas S."/>
            <person name="Kuo A."/>
            <person name="Mondo S."/>
            <person name="Pangilinan J."/>
            <person name="Riley R."/>
            <person name="Labutti K."/>
            <person name="Andreopoulos B."/>
            <person name="Lipzen A."/>
            <person name="Chen C."/>
            <person name="Yanf M."/>
            <person name="Daum C."/>
            <person name="Ng V."/>
            <person name="Clum A."/>
            <person name="Ohm R."/>
            <person name="Martin F."/>
            <person name="Silar P."/>
            <person name="Natvig D."/>
            <person name="Lalanne C."/>
            <person name="Gautier V."/>
            <person name="Ament-Velasquez S.L."/>
            <person name="Kruys A."/>
            <person name="Hutchinson M.I."/>
            <person name="Powell A.J."/>
            <person name="Barry K."/>
            <person name="Miller A.N."/>
            <person name="Grigoriev I.V."/>
            <person name="Debuchy R."/>
            <person name="Gladieux P."/>
            <person name="Thoren M.H."/>
            <person name="Johannesson H."/>
        </authorList>
    </citation>
    <scope>NUCLEOTIDE SEQUENCE</scope>
    <source>
        <strain evidence="18">CBS 123565</strain>
    </source>
</reference>
<dbReference type="Pfam" id="PF05730">
    <property type="entry name" value="CFEM"/>
    <property type="match status" value="1"/>
</dbReference>
<feature type="transmembrane region" description="Helical" evidence="16">
    <location>
        <begin position="293"/>
        <end position="314"/>
    </location>
</feature>
<evidence type="ECO:0000256" key="15">
    <source>
        <dbReference type="SAM" id="MobiDB-lite"/>
    </source>
</evidence>
<evidence type="ECO:0000256" key="11">
    <source>
        <dbReference type="ARBA" id="ARBA00023157"/>
    </source>
</evidence>
<dbReference type="PROSITE" id="PS52012">
    <property type="entry name" value="CFEM"/>
    <property type="match status" value="1"/>
</dbReference>
<feature type="region of interest" description="Disordered" evidence="15">
    <location>
        <begin position="448"/>
        <end position="471"/>
    </location>
</feature>
<evidence type="ECO:0000259" key="17">
    <source>
        <dbReference type="PROSITE" id="PS52012"/>
    </source>
</evidence>
<comment type="subcellular location">
    <subcellularLocation>
        <location evidence="2">Membrane</location>
        <topology evidence="2">Lipid-anchor</topology>
        <topology evidence="2">GPI-anchor</topology>
    </subcellularLocation>
    <subcellularLocation>
        <location evidence="1">Membrane</location>
        <topology evidence="1">Multi-pass membrane protein</topology>
    </subcellularLocation>
    <subcellularLocation>
        <location evidence="3">Secreted</location>
    </subcellularLocation>
</comment>
<feature type="transmembrane region" description="Helical" evidence="16">
    <location>
        <begin position="212"/>
        <end position="233"/>
    </location>
</feature>
<feature type="transmembrane region" description="Helical" evidence="16">
    <location>
        <begin position="180"/>
        <end position="200"/>
    </location>
</feature>
<evidence type="ECO:0000256" key="7">
    <source>
        <dbReference type="ARBA" id="ARBA00022692"/>
    </source>
</evidence>
<feature type="transmembrane region" description="Helical" evidence="16">
    <location>
        <begin position="253"/>
        <end position="281"/>
    </location>
</feature>
<dbReference type="Pfam" id="PF20684">
    <property type="entry name" value="Fung_rhodopsin"/>
    <property type="match status" value="1"/>
</dbReference>
<feature type="disulfide bond" evidence="14">
    <location>
        <begin position="127"/>
        <end position="134"/>
    </location>
</feature>
<dbReference type="EMBL" id="MU853404">
    <property type="protein sequence ID" value="KAK4135983.1"/>
    <property type="molecule type" value="Genomic_DNA"/>
</dbReference>
<evidence type="ECO:0000256" key="12">
    <source>
        <dbReference type="ARBA" id="ARBA00023288"/>
    </source>
</evidence>
<organism evidence="18 19">
    <name type="scientific">Trichocladium antarcticum</name>
    <dbReference type="NCBI Taxonomy" id="1450529"/>
    <lineage>
        <taxon>Eukaryota</taxon>
        <taxon>Fungi</taxon>
        <taxon>Dikarya</taxon>
        <taxon>Ascomycota</taxon>
        <taxon>Pezizomycotina</taxon>
        <taxon>Sordariomycetes</taxon>
        <taxon>Sordariomycetidae</taxon>
        <taxon>Sordariales</taxon>
        <taxon>Chaetomiaceae</taxon>
        <taxon>Trichocladium</taxon>
    </lineage>
</organism>
<dbReference type="InterPro" id="IPR052337">
    <property type="entry name" value="SAT4-like"/>
</dbReference>
<feature type="domain" description="CFEM" evidence="17">
    <location>
        <begin position="84"/>
        <end position="196"/>
    </location>
</feature>
<dbReference type="GO" id="GO:0005576">
    <property type="term" value="C:extracellular region"/>
    <property type="evidence" value="ECO:0007669"/>
    <property type="project" value="UniProtKB-SubCell"/>
</dbReference>
<dbReference type="AlphaFoldDB" id="A0AAN6ZFH3"/>
<name>A0AAN6ZFH3_9PEZI</name>
<proteinExistence type="inferred from homology"/>
<feature type="disulfide bond" evidence="14">
    <location>
        <begin position="113"/>
        <end position="153"/>
    </location>
</feature>
<keyword evidence="19" id="KW-1185">Reference proteome</keyword>
<gene>
    <name evidence="18" type="ORF">BT67DRAFT_228426</name>
</gene>
<keyword evidence="9 16" id="KW-1133">Transmembrane helix</keyword>
<keyword evidence="10 16" id="KW-0472">Membrane</keyword>
<dbReference type="GO" id="GO:0098552">
    <property type="term" value="C:side of membrane"/>
    <property type="evidence" value="ECO:0007669"/>
    <property type="project" value="UniProtKB-KW"/>
</dbReference>
<keyword evidence="6" id="KW-0336">GPI-anchor</keyword>